<proteinExistence type="predicted"/>
<dbReference type="GO" id="GO:0003682">
    <property type="term" value="F:chromatin binding"/>
    <property type="evidence" value="ECO:0007669"/>
    <property type="project" value="TreeGrafter"/>
</dbReference>
<organism evidence="3 4">
    <name type="scientific">Plasmodium gallinaceum</name>
    <dbReference type="NCBI Taxonomy" id="5849"/>
    <lineage>
        <taxon>Eukaryota</taxon>
        <taxon>Sar</taxon>
        <taxon>Alveolata</taxon>
        <taxon>Apicomplexa</taxon>
        <taxon>Aconoidasida</taxon>
        <taxon>Haemosporida</taxon>
        <taxon>Plasmodiidae</taxon>
        <taxon>Plasmodium</taxon>
        <taxon>Plasmodium (Haemamoeba)</taxon>
    </lineage>
</organism>
<keyword evidence="4" id="KW-1185">Reference proteome</keyword>
<sequence length="852" mass="101522">MNFKLKKKIEKKKNKDYKKEFCESETRIFNREVSYDTKREVFNLPKINRNGILTYDEESSTIEETKNKKKEKEKLKLKKLLENIKKKKVKKNPIEEEILKITNKINNLQDIKNIIATTANSIIADQNLNIQKLDILFYIFKESLRRKKEFHKENKYNVSTFKEKYKYFENINILSCISLCTIFKCITPSYKIFNTDDGNSNVIENNSNLNNKKKKKNQLKHSSKIIENVNQLEQTIVKYFKDFCNILKENINDNTIVYVNLLCEIVTVNLYLSKNEKLFEYLLLYSNIYTYKSKKYNKIENKRKFEILCMKCLNTLSEIIENDHNLSFTLTLVNYFSNYIFRKEKNICPNLLKIFSNINISEKKMNAKLYSDEDKNDNEGKNNELKMKTNICGDLKIIEKNSEKILDQLFLIYLCVLREYKKYSVFFVKNVLYALSNYALYINKLIMDDVLEEVKALAKENKISPSLRITSIHIFLKILNKVNDNIYIDCSWIVNCLLDLLDSSIHYFHTGSSIFLLQNRNFIYNNFLDSNNCYSNDNNTCEIDNSKNIKQMNNSLKIDKLKEKYNFSSEVLYCIDLLLKTKNFTNSFNNIKFSNNQLLCRIIYHLYNISLHSDYIISFSILKIIQFIMIKFPLVKCMIEREGIVISYINDNLSIFFQNILFHSCLFNEISSIALDISLNDSNENYNTVLKNYINVNNCNIKNKIINFNLSLNEKKIIDENILMKYDYDNIFYKHKENYNQFNINDKNNFKESIDKSFLSSNNLNENLNVNNLPPYMLTAIDFIDIVFSPYDKFIKYFQKERGKNESTINNNYKYKNYKEDRQNENQEKKYKNFNKIKKIIRKKKKKKKKKK</sequence>
<dbReference type="InterPro" id="IPR016903">
    <property type="entry name" value="Nucleolar_cplx-assoc_3"/>
</dbReference>
<feature type="non-terminal residue" evidence="3">
    <location>
        <position position="852"/>
    </location>
</feature>
<protein>
    <submittedName>
        <fullName evidence="3">Uncharacterized protein</fullName>
    </submittedName>
</protein>
<comment type="caution">
    <text evidence="3">The sequence shown here is derived from an EMBL/GenBank/DDBJ whole genome shotgun (WGS) entry which is preliminary data.</text>
</comment>
<name>A0A1J1GUZ5_PLAGA</name>
<dbReference type="VEuPathDB" id="PlasmoDB:PGAL8A_00226200"/>
<feature type="compositionally biased region" description="Basic and acidic residues" evidence="2">
    <location>
        <begin position="817"/>
        <end position="831"/>
    </location>
</feature>
<evidence type="ECO:0000256" key="1">
    <source>
        <dbReference type="SAM" id="Coils"/>
    </source>
</evidence>
<dbReference type="RefSeq" id="XP_028527680.1">
    <property type="nucleotide sequence ID" value="XM_028670982.1"/>
</dbReference>
<feature type="region of interest" description="Disordered" evidence="2">
    <location>
        <begin position="817"/>
        <end position="836"/>
    </location>
</feature>
<evidence type="ECO:0000313" key="3">
    <source>
        <dbReference type="EMBL" id="CRG94865.1"/>
    </source>
</evidence>
<dbReference type="GeneID" id="39730789"/>
<feature type="coiled-coil region" evidence="1">
    <location>
        <begin position="55"/>
        <end position="90"/>
    </location>
</feature>
<dbReference type="GO" id="GO:0005730">
    <property type="term" value="C:nucleolus"/>
    <property type="evidence" value="ECO:0007669"/>
    <property type="project" value="TreeGrafter"/>
</dbReference>
<dbReference type="Proteomes" id="UP000220797">
    <property type="component" value="Unassembled WGS sequence"/>
</dbReference>
<keyword evidence="1" id="KW-0175">Coiled coil</keyword>
<dbReference type="PANTHER" id="PTHR14428">
    <property type="entry name" value="NUCLEOLAR COMPLEX PROTEIN 3"/>
    <property type="match status" value="1"/>
</dbReference>
<dbReference type="OrthoDB" id="372073at2759"/>
<accession>A0A1J1GUZ5</accession>
<dbReference type="GO" id="GO:0006270">
    <property type="term" value="P:DNA replication initiation"/>
    <property type="evidence" value="ECO:0007669"/>
    <property type="project" value="TreeGrafter"/>
</dbReference>
<dbReference type="PANTHER" id="PTHR14428:SF5">
    <property type="entry name" value="NUCLEOLAR COMPLEX PROTEIN 3 HOMOLOG"/>
    <property type="match status" value="1"/>
</dbReference>
<evidence type="ECO:0000313" key="4">
    <source>
        <dbReference type="Proteomes" id="UP000220797"/>
    </source>
</evidence>
<gene>
    <name evidence="3" type="ORF">PGAL8A_00226200</name>
</gene>
<dbReference type="AlphaFoldDB" id="A0A1J1GUZ5"/>
<reference evidence="3" key="1">
    <citation type="submission" date="2015-04" db="EMBL/GenBank/DDBJ databases">
        <authorList>
            <consortium name="Pathogen Informatics"/>
        </authorList>
    </citation>
    <scope>NUCLEOTIDE SEQUENCE [LARGE SCALE GENOMIC DNA]</scope>
    <source>
        <strain evidence="3">8A</strain>
    </source>
</reference>
<dbReference type="EMBL" id="CVMV01000032">
    <property type="protein sequence ID" value="CRG94865.1"/>
    <property type="molecule type" value="Genomic_DNA"/>
</dbReference>
<evidence type="ECO:0000256" key="2">
    <source>
        <dbReference type="SAM" id="MobiDB-lite"/>
    </source>
</evidence>